<keyword evidence="4" id="KW-0863">Zinc-finger</keyword>
<comment type="subcellular location">
    <subcellularLocation>
        <location evidence="1 4">Endoplasmic reticulum membrane</location>
        <topology evidence="1 4">Multi-pass membrane protein</topology>
        <orientation evidence="1 4">Cytoplasmic side</orientation>
    </subcellularLocation>
</comment>
<dbReference type="GO" id="GO:1903373">
    <property type="term" value="P:positive regulation of endoplasmic reticulum tubular network organization"/>
    <property type="evidence" value="ECO:0007669"/>
    <property type="project" value="UniProtKB-UniRule"/>
</dbReference>
<feature type="transmembrane region" description="Helical" evidence="4">
    <location>
        <begin position="123"/>
        <end position="144"/>
    </location>
</feature>
<keyword evidence="4" id="KW-0812">Transmembrane</keyword>
<evidence type="ECO:0000256" key="1">
    <source>
        <dbReference type="ARBA" id="ARBA00004215"/>
    </source>
</evidence>
<dbReference type="GO" id="GO:0008270">
    <property type="term" value="F:zinc ion binding"/>
    <property type="evidence" value="ECO:0007669"/>
    <property type="project" value="UniProtKB-KW"/>
</dbReference>
<feature type="compositionally biased region" description="Polar residues" evidence="5">
    <location>
        <begin position="414"/>
        <end position="424"/>
    </location>
</feature>
<keyword evidence="4" id="KW-1133">Transmembrane helix</keyword>
<comment type="similarity">
    <text evidence="2 4">Belongs to the lunapark family.</text>
</comment>
<dbReference type="InterPro" id="IPR040115">
    <property type="entry name" value="Lnp"/>
</dbReference>
<dbReference type="GO" id="GO:0098826">
    <property type="term" value="C:endoplasmic reticulum tubular network membrane"/>
    <property type="evidence" value="ECO:0007669"/>
    <property type="project" value="UniProtKB-UniRule"/>
</dbReference>
<evidence type="ECO:0000313" key="8">
    <source>
        <dbReference type="Proteomes" id="UP001497482"/>
    </source>
</evidence>
<accession>A0AAV2JJF9</accession>
<evidence type="ECO:0000256" key="4">
    <source>
        <dbReference type="RuleBase" id="RU367073"/>
    </source>
</evidence>
<evidence type="ECO:0000313" key="7">
    <source>
        <dbReference type="EMBL" id="CAL1577754.1"/>
    </source>
</evidence>
<keyword evidence="4" id="KW-0472">Membrane</keyword>
<name>A0AAV2JJF9_KNICA</name>
<comment type="domain">
    <text evidence="4">The C4-type zinc finger motif is necessary both for its ER three-way tubular junction localization and formation.</text>
</comment>
<evidence type="ECO:0000259" key="6">
    <source>
        <dbReference type="Pfam" id="PF10058"/>
    </source>
</evidence>
<organism evidence="7 8">
    <name type="scientific">Knipowitschia caucasica</name>
    <name type="common">Caucasian dwarf goby</name>
    <name type="synonym">Pomatoschistus caucasicus</name>
    <dbReference type="NCBI Taxonomy" id="637954"/>
    <lineage>
        <taxon>Eukaryota</taxon>
        <taxon>Metazoa</taxon>
        <taxon>Chordata</taxon>
        <taxon>Craniata</taxon>
        <taxon>Vertebrata</taxon>
        <taxon>Euteleostomi</taxon>
        <taxon>Actinopterygii</taxon>
        <taxon>Neopterygii</taxon>
        <taxon>Teleostei</taxon>
        <taxon>Neoteleostei</taxon>
        <taxon>Acanthomorphata</taxon>
        <taxon>Gobiaria</taxon>
        <taxon>Gobiiformes</taxon>
        <taxon>Gobioidei</taxon>
        <taxon>Gobiidae</taxon>
        <taxon>Gobiinae</taxon>
        <taxon>Knipowitschia</taxon>
    </lineage>
</organism>
<sequence>MTVTSRRSISFTLHIHKAQWSARNKWFREAKVQVQCSLLDVRWQHPLLICDPSLIANQNKSRRIQLVHKDLVNHSTEMGAFTSRSKKNLTRTEQLENMDKEIKELMDFQAKNQRLQRLWVGRLLVYSSVLYLLTSLLVYCVFLPERWIQRFTMAMPFFAYPVVVWFIRKLFIYLFSKRTESNNDKLEELKLSKKKMLEEVMETETYKKAKQILEQFDPDAVKKQPQLSPRPSPGTELRLRGVPMGSAVTAAPGGPPERLALSSPLIQGPLPGPIFTARAGGLHPPGPPLSRPILPQERGAFDRVVEYLVGDGPQNRYALICKQCFSHNGMALKEEFEFLAYRCAYCYFLNPARKTRPQAPRLPEFSYERRLRAEGSPSRGNTPSIADEDEMEEGTVSANEMSDSETEVKLVEESGTSSLTQTEPSLEPSGPETVE</sequence>
<dbReference type="Pfam" id="PF10058">
    <property type="entry name" value="Zn_ribbon_10"/>
    <property type="match status" value="1"/>
</dbReference>
<dbReference type="AlphaFoldDB" id="A0AAV2JJF9"/>
<dbReference type="PANTHER" id="PTHR22166:SF14">
    <property type="entry name" value="ENDOPLASMIC RETICULUM JUNCTION FORMATION PROTEIN LUNAPARK-B"/>
    <property type="match status" value="1"/>
</dbReference>
<dbReference type="PANTHER" id="PTHR22166">
    <property type="entry name" value="ENDOPLASMIC RETICULUM JUNCTION FORMATION PROTEIN LUNAPARK"/>
    <property type="match status" value="1"/>
</dbReference>
<keyword evidence="4" id="KW-0256">Endoplasmic reticulum</keyword>
<feature type="transmembrane region" description="Helical" evidence="4">
    <location>
        <begin position="156"/>
        <end position="175"/>
    </location>
</feature>
<evidence type="ECO:0000256" key="2">
    <source>
        <dbReference type="ARBA" id="ARBA00009940"/>
    </source>
</evidence>
<comment type="subunit">
    <text evidence="3 4">Homodimer; homodimerization requires the C4-type zinc finger motif and decreases during mitosis in a phosphorylation-dependent manner.</text>
</comment>
<feature type="region of interest" description="Disordered" evidence="5">
    <location>
        <begin position="366"/>
        <end position="435"/>
    </location>
</feature>
<dbReference type="GO" id="GO:0042802">
    <property type="term" value="F:identical protein binding"/>
    <property type="evidence" value="ECO:0007669"/>
    <property type="project" value="UniProtKB-UniRule"/>
</dbReference>
<feature type="domain" description="Lunapark zinc ribbon" evidence="6">
    <location>
        <begin position="301"/>
        <end position="350"/>
    </location>
</feature>
<gene>
    <name evidence="7" type="ORF">KC01_LOCUS9052</name>
</gene>
<dbReference type="Proteomes" id="UP001497482">
    <property type="component" value="Chromosome 13"/>
</dbReference>
<keyword evidence="4" id="KW-0862">Zinc</keyword>
<protein>
    <recommendedName>
        <fullName evidence="4">Endoplasmic reticulum junction formation protein lunapark</fullName>
    </recommendedName>
</protein>
<dbReference type="EMBL" id="OZ035835">
    <property type="protein sequence ID" value="CAL1577754.1"/>
    <property type="molecule type" value="Genomic_DNA"/>
</dbReference>
<evidence type="ECO:0000256" key="3">
    <source>
        <dbReference type="ARBA" id="ARBA00047002"/>
    </source>
</evidence>
<comment type="function">
    <text evidence="4">Plays a role in determining ER morphology.</text>
</comment>
<proteinExistence type="inferred from homology"/>
<evidence type="ECO:0000256" key="5">
    <source>
        <dbReference type="SAM" id="MobiDB-lite"/>
    </source>
</evidence>
<dbReference type="GO" id="GO:0071788">
    <property type="term" value="P:endoplasmic reticulum tubular network maintenance"/>
    <property type="evidence" value="ECO:0007669"/>
    <property type="project" value="UniProtKB-UniRule"/>
</dbReference>
<dbReference type="InterPro" id="IPR019273">
    <property type="entry name" value="Lunapark_Znf"/>
</dbReference>
<keyword evidence="8" id="KW-1185">Reference proteome</keyword>
<keyword evidence="4" id="KW-0479">Metal-binding</keyword>
<reference evidence="7 8" key="1">
    <citation type="submission" date="2024-04" db="EMBL/GenBank/DDBJ databases">
        <authorList>
            <person name="Waldvogel A.-M."/>
            <person name="Schoenle A."/>
        </authorList>
    </citation>
    <scope>NUCLEOTIDE SEQUENCE [LARGE SCALE GENOMIC DNA]</scope>
</reference>